<dbReference type="InterPro" id="IPR029021">
    <property type="entry name" value="Prot-tyrosine_phosphatase-like"/>
</dbReference>
<dbReference type="GO" id="GO:1990444">
    <property type="term" value="F:F-box domain binding"/>
    <property type="evidence" value="ECO:0007669"/>
    <property type="project" value="TreeGrafter"/>
</dbReference>
<reference evidence="2" key="2">
    <citation type="submission" date="2025-05" db="UniProtKB">
        <authorList>
            <consortium name="Ensembl"/>
        </authorList>
    </citation>
    <scope>IDENTIFICATION</scope>
</reference>
<evidence type="ECO:0000259" key="1">
    <source>
        <dbReference type="PROSITE" id="PS50056"/>
    </source>
</evidence>
<dbReference type="PROSITE" id="PS50056">
    <property type="entry name" value="TYR_PHOSPHATASE_2"/>
    <property type="match status" value="1"/>
</dbReference>
<name>A0A452RS95_URSAM</name>
<dbReference type="InterPro" id="IPR000387">
    <property type="entry name" value="Tyr_Pase_dom"/>
</dbReference>
<dbReference type="Ensembl" id="ENSUAMT00000024885.1">
    <property type="protein sequence ID" value="ENSUAMP00000022261.1"/>
    <property type="gene ID" value="ENSUAMG00000017504.1"/>
</dbReference>
<dbReference type="GO" id="GO:0005737">
    <property type="term" value="C:cytoplasm"/>
    <property type="evidence" value="ECO:0007669"/>
    <property type="project" value="TreeGrafter"/>
</dbReference>
<reference evidence="3" key="1">
    <citation type="submission" date="2016-06" db="EMBL/GenBank/DDBJ databases">
        <title>De novo assembly and RNA-Seq shows season-dependent expression and editing in black bear kidneys.</title>
        <authorList>
            <person name="Korstanje R."/>
            <person name="Srivastava A."/>
            <person name="Sarsani V.K."/>
            <person name="Sheehan S.M."/>
            <person name="Seger R.L."/>
            <person name="Barter M.E."/>
            <person name="Lindqvist C."/>
            <person name="Brody L.C."/>
            <person name="Mullikin J.C."/>
        </authorList>
    </citation>
    <scope>NUCLEOTIDE SEQUENCE [LARGE SCALE GENOMIC DNA]</scope>
</reference>
<organism evidence="2 3">
    <name type="scientific">Ursus americanus</name>
    <name type="common">American black bear</name>
    <name type="synonym">Euarctos americanus</name>
    <dbReference type="NCBI Taxonomy" id="9643"/>
    <lineage>
        <taxon>Eukaryota</taxon>
        <taxon>Metazoa</taxon>
        <taxon>Chordata</taxon>
        <taxon>Craniata</taxon>
        <taxon>Vertebrata</taxon>
        <taxon>Euteleostomi</taxon>
        <taxon>Mammalia</taxon>
        <taxon>Eutheria</taxon>
        <taxon>Laurasiatheria</taxon>
        <taxon>Carnivora</taxon>
        <taxon>Caniformia</taxon>
        <taxon>Ursidae</taxon>
        <taxon>Ursus</taxon>
    </lineage>
</organism>
<evidence type="ECO:0000313" key="2">
    <source>
        <dbReference type="Ensembl" id="ENSUAMP00000022261.1"/>
    </source>
</evidence>
<dbReference type="GO" id="GO:0062026">
    <property type="term" value="P:negative regulation of SCF-dependent proteasomal ubiquitin-dependent catabolic process"/>
    <property type="evidence" value="ECO:0007669"/>
    <property type="project" value="TreeGrafter"/>
</dbReference>
<evidence type="ECO:0000313" key="3">
    <source>
        <dbReference type="Proteomes" id="UP000291022"/>
    </source>
</evidence>
<keyword evidence="3" id="KW-1185">Reference proteome</keyword>
<dbReference type="STRING" id="9643.ENSUAMP00000022261"/>
<dbReference type="GO" id="GO:0005654">
    <property type="term" value="C:nucleoplasm"/>
    <property type="evidence" value="ECO:0007669"/>
    <property type="project" value="TreeGrafter"/>
</dbReference>
<protein>
    <recommendedName>
        <fullName evidence="1">Tyrosine specific protein phosphatases domain-containing protein</fullName>
    </recommendedName>
</protein>
<dbReference type="Proteomes" id="UP000291022">
    <property type="component" value="Unassembled WGS sequence"/>
</dbReference>
<feature type="domain" description="Tyrosine specific protein phosphatases" evidence="1">
    <location>
        <begin position="1"/>
        <end position="54"/>
    </location>
</feature>
<dbReference type="SUPFAM" id="SSF52799">
    <property type="entry name" value="(Phosphotyrosine protein) phosphatases II"/>
    <property type="match status" value="1"/>
</dbReference>
<dbReference type="GeneTree" id="ENSGT00940000154859"/>
<dbReference type="Pfam" id="PF00782">
    <property type="entry name" value="DSPc"/>
    <property type="match status" value="1"/>
</dbReference>
<dbReference type="Ensembl" id="ENSUAMT00000024887.1">
    <property type="protein sequence ID" value="ENSUAMP00000022262.1"/>
    <property type="gene ID" value="ENSUAMG00000017506.1"/>
</dbReference>
<proteinExistence type="predicted"/>
<dbReference type="PANTHER" id="PTHR46588:SF1">
    <property type="entry name" value="SERINE_THREONINE_TYROSINE-INTERACTING PROTEIN"/>
    <property type="match status" value="1"/>
</dbReference>
<dbReference type="AlphaFoldDB" id="A0A452RS95"/>
<accession>A0A452RS95</accession>
<dbReference type="GO" id="GO:0070372">
    <property type="term" value="P:regulation of ERK1 and ERK2 cascade"/>
    <property type="evidence" value="ECO:0007669"/>
    <property type="project" value="TreeGrafter"/>
</dbReference>
<dbReference type="InterPro" id="IPR052449">
    <property type="entry name" value="STYX-Interacting_Phosphatase"/>
</dbReference>
<dbReference type="OMA" id="CINPNAR"/>
<dbReference type="InterPro" id="IPR000340">
    <property type="entry name" value="Dual-sp_phosphatase_cat-dom"/>
</dbReference>
<dbReference type="Gene3D" id="3.90.190.10">
    <property type="entry name" value="Protein tyrosine phosphatase superfamily"/>
    <property type="match status" value="1"/>
</dbReference>
<dbReference type="PANTHER" id="PTHR46588">
    <property type="entry name" value="SERINE/THREONINE/TYROSINE-INTERACTING PROTEIN"/>
    <property type="match status" value="1"/>
</dbReference>
<sequence length="123" mass="13533">MTKEFIDGSVQTGGKVLVRGNAGISRGAASVTAHVMGTFGVRYRDALAYVQERRFCINSNAGFVHQLREYEAIYLAELTIQMMSPRQIERSLSVHSGPTVSLQKTHEEDDDFGNVQVATLQNG</sequence>